<gene>
    <name evidence="2" type="ORF">Mal64_36090</name>
</gene>
<comment type="caution">
    <text evidence="2">The sequence shown here is derived from an EMBL/GenBank/DDBJ whole genome shotgun (WGS) entry which is preliminary data.</text>
</comment>
<protein>
    <recommendedName>
        <fullName evidence="1">DUF2726 domain-containing protein</fullName>
    </recommendedName>
</protein>
<organism evidence="2 3">
    <name type="scientific">Pseudobythopirellula maris</name>
    <dbReference type="NCBI Taxonomy" id="2527991"/>
    <lineage>
        <taxon>Bacteria</taxon>
        <taxon>Pseudomonadati</taxon>
        <taxon>Planctomycetota</taxon>
        <taxon>Planctomycetia</taxon>
        <taxon>Pirellulales</taxon>
        <taxon>Lacipirellulaceae</taxon>
        <taxon>Pseudobythopirellula</taxon>
    </lineage>
</organism>
<evidence type="ECO:0000259" key="1">
    <source>
        <dbReference type="Pfam" id="PF10881"/>
    </source>
</evidence>
<proteinExistence type="predicted"/>
<reference evidence="2 3" key="1">
    <citation type="submission" date="2019-02" db="EMBL/GenBank/DDBJ databases">
        <title>Deep-cultivation of Planctomycetes and their phenomic and genomic characterization uncovers novel biology.</title>
        <authorList>
            <person name="Wiegand S."/>
            <person name="Jogler M."/>
            <person name="Boedeker C."/>
            <person name="Pinto D."/>
            <person name="Vollmers J."/>
            <person name="Rivas-Marin E."/>
            <person name="Kohn T."/>
            <person name="Peeters S.H."/>
            <person name="Heuer A."/>
            <person name="Rast P."/>
            <person name="Oberbeckmann S."/>
            <person name="Bunk B."/>
            <person name="Jeske O."/>
            <person name="Meyerdierks A."/>
            <person name="Storesund J.E."/>
            <person name="Kallscheuer N."/>
            <person name="Luecker S."/>
            <person name="Lage O.M."/>
            <person name="Pohl T."/>
            <person name="Merkel B.J."/>
            <person name="Hornburger P."/>
            <person name="Mueller R.-W."/>
            <person name="Bruemmer F."/>
            <person name="Labrenz M."/>
            <person name="Spormann A.M."/>
            <person name="Op Den Camp H."/>
            <person name="Overmann J."/>
            <person name="Amann R."/>
            <person name="Jetten M.S.M."/>
            <person name="Mascher T."/>
            <person name="Medema M.H."/>
            <person name="Devos D.P."/>
            <person name="Kaster A.-K."/>
            <person name="Ovreas L."/>
            <person name="Rohde M."/>
            <person name="Galperin M.Y."/>
            <person name="Jogler C."/>
        </authorList>
    </citation>
    <scope>NUCLEOTIDE SEQUENCE [LARGE SCALE GENOMIC DNA]</scope>
    <source>
        <strain evidence="2 3">Mal64</strain>
    </source>
</reference>
<evidence type="ECO:0000313" key="3">
    <source>
        <dbReference type="Proteomes" id="UP000315440"/>
    </source>
</evidence>
<accession>A0A5C5ZH92</accession>
<sequence>MAIELDDASHRRKSRMERDAFVDSVFEQIGIPLVHIKAARSYDVRELHTTLCEALKLSSAKGLD</sequence>
<name>A0A5C5ZH92_9BACT</name>
<dbReference type="Proteomes" id="UP000315440">
    <property type="component" value="Unassembled WGS sequence"/>
</dbReference>
<feature type="domain" description="DUF2726" evidence="1">
    <location>
        <begin position="1"/>
        <end position="54"/>
    </location>
</feature>
<dbReference type="EMBL" id="SJPQ01000004">
    <property type="protein sequence ID" value="TWT86779.1"/>
    <property type="molecule type" value="Genomic_DNA"/>
</dbReference>
<keyword evidence="3" id="KW-1185">Reference proteome</keyword>
<dbReference type="AlphaFoldDB" id="A0A5C5ZH92"/>
<dbReference type="InterPro" id="IPR024402">
    <property type="entry name" value="DUF2726"/>
</dbReference>
<evidence type="ECO:0000313" key="2">
    <source>
        <dbReference type="EMBL" id="TWT86779.1"/>
    </source>
</evidence>
<dbReference type="Pfam" id="PF10881">
    <property type="entry name" value="DUF2726"/>
    <property type="match status" value="1"/>
</dbReference>